<keyword evidence="1" id="KW-1133">Transmembrane helix</keyword>
<proteinExistence type="predicted"/>
<feature type="transmembrane region" description="Helical" evidence="1">
    <location>
        <begin position="30"/>
        <end position="53"/>
    </location>
</feature>
<name>A0A6C0BU22_9ZZZZ</name>
<evidence type="ECO:0008006" key="3">
    <source>
        <dbReference type="Google" id="ProtNLM"/>
    </source>
</evidence>
<accession>A0A6C0BU22</accession>
<organism evidence="2">
    <name type="scientific">viral metagenome</name>
    <dbReference type="NCBI Taxonomy" id="1070528"/>
    <lineage>
        <taxon>unclassified sequences</taxon>
        <taxon>metagenomes</taxon>
        <taxon>organismal metagenomes</taxon>
    </lineage>
</organism>
<evidence type="ECO:0000256" key="1">
    <source>
        <dbReference type="SAM" id="Phobius"/>
    </source>
</evidence>
<dbReference type="AlphaFoldDB" id="A0A6C0BU22"/>
<evidence type="ECO:0000313" key="2">
    <source>
        <dbReference type="EMBL" id="QHS95542.1"/>
    </source>
</evidence>
<sequence>MSSSPTLIEPGVKYFFNQTLKQCNVKRNNLYNTLCNLGLFAAFLGIFLSILYYKKKSKKTATELEEEEQQKQQIILSKITKFNDVKLRESQQLITNLPLMKGQELLLQGYSYYK</sequence>
<protein>
    <recommendedName>
        <fullName evidence="3">Transmembrane protein</fullName>
    </recommendedName>
</protein>
<keyword evidence="1" id="KW-0472">Membrane</keyword>
<dbReference type="EMBL" id="MN739253">
    <property type="protein sequence ID" value="QHS95542.1"/>
    <property type="molecule type" value="Genomic_DNA"/>
</dbReference>
<reference evidence="2" key="1">
    <citation type="journal article" date="2020" name="Nature">
        <title>Giant virus diversity and host interactions through global metagenomics.</title>
        <authorList>
            <person name="Schulz F."/>
            <person name="Roux S."/>
            <person name="Paez-Espino D."/>
            <person name="Jungbluth S."/>
            <person name="Walsh D.A."/>
            <person name="Denef V.J."/>
            <person name="McMahon K.D."/>
            <person name="Konstantinidis K.T."/>
            <person name="Eloe-Fadrosh E.A."/>
            <person name="Kyrpides N.C."/>
            <person name="Woyke T."/>
        </authorList>
    </citation>
    <scope>NUCLEOTIDE SEQUENCE</scope>
    <source>
        <strain evidence="2">GVMAG-M-3300018868-6</strain>
    </source>
</reference>
<keyword evidence="1" id="KW-0812">Transmembrane</keyword>